<keyword evidence="4" id="KW-1185">Reference proteome</keyword>
<keyword evidence="2" id="KW-0732">Signal</keyword>
<feature type="region of interest" description="Disordered" evidence="1">
    <location>
        <begin position="28"/>
        <end position="51"/>
    </location>
</feature>
<evidence type="ECO:0000313" key="4">
    <source>
        <dbReference type="Proteomes" id="UP000042527"/>
    </source>
</evidence>
<reference evidence="4" key="1">
    <citation type="submission" date="2015-01" db="EMBL/GenBank/DDBJ databases">
        <authorList>
            <person name="Manzoor Shahid"/>
            <person name="Zubair Saima"/>
        </authorList>
    </citation>
    <scope>NUCLEOTIDE SEQUENCE [LARGE SCALE GENOMIC DNA]</scope>
    <source>
        <strain evidence="4">V1</strain>
    </source>
</reference>
<dbReference type="PROSITE" id="PS51257">
    <property type="entry name" value="PROKAR_LIPOPROTEIN"/>
    <property type="match status" value="1"/>
</dbReference>
<evidence type="ECO:0008006" key="5">
    <source>
        <dbReference type="Google" id="ProtNLM"/>
    </source>
</evidence>
<evidence type="ECO:0000256" key="2">
    <source>
        <dbReference type="SAM" id="SignalP"/>
    </source>
</evidence>
<feature type="signal peptide" evidence="2">
    <location>
        <begin position="1"/>
        <end position="18"/>
    </location>
</feature>
<gene>
    <name evidence="3" type="ORF">TPHV1_20210</name>
</gene>
<dbReference type="RefSeq" id="WP_044634571.1">
    <property type="nucleotide sequence ID" value="NZ_CDNC01000012.1"/>
</dbReference>
<evidence type="ECO:0000313" key="3">
    <source>
        <dbReference type="EMBL" id="CEM61673.1"/>
    </source>
</evidence>
<dbReference type="Proteomes" id="UP000042527">
    <property type="component" value="Unassembled WGS sequence"/>
</dbReference>
<dbReference type="EMBL" id="CDNC01000012">
    <property type="protein sequence ID" value="CEM61673.1"/>
    <property type="molecule type" value="Genomic_DNA"/>
</dbReference>
<accession>A0A0B7GT70</accession>
<proteinExistence type="predicted"/>
<sequence length="242" mass="28093">MKRKILFLIGLLAFGALIISCDTDGSKKREKERAEKEKEQQQQQKKEEQKKKTDLFFGKGGTAAANTDLAGKKFLDDVKSEVTIEFDKTTNLCRFLSQGFAEVILPAPPVAEYTVNGNTITFDFTKHSTMMAHATVDDMRIFYKEIIYKYMIGKGYKPEQLDTLWEEHLKEAEQKYGADFLPSLYQENQREYTKEYTEFLKHPQKYEGVISADKTKITMKKLIYPSYDHVDPYENVVFTKKQ</sequence>
<feature type="chain" id="PRO_5002131793" description="Lipoprotein" evidence="2">
    <location>
        <begin position="19"/>
        <end position="242"/>
    </location>
</feature>
<dbReference type="AlphaFoldDB" id="A0A0B7GT70"/>
<name>A0A0B7GT70_TREPH</name>
<organism evidence="3 4">
    <name type="scientific">Treponema phagedenis</name>
    <dbReference type="NCBI Taxonomy" id="162"/>
    <lineage>
        <taxon>Bacteria</taxon>
        <taxon>Pseudomonadati</taxon>
        <taxon>Spirochaetota</taxon>
        <taxon>Spirochaetia</taxon>
        <taxon>Spirochaetales</taxon>
        <taxon>Treponemataceae</taxon>
        <taxon>Treponema</taxon>
    </lineage>
</organism>
<protein>
    <recommendedName>
        <fullName evidence="5">Lipoprotein</fullName>
    </recommendedName>
</protein>
<evidence type="ECO:0000256" key="1">
    <source>
        <dbReference type="SAM" id="MobiDB-lite"/>
    </source>
</evidence>